<dbReference type="EC" id="3.2.1.89" evidence="4"/>
<dbReference type="OrthoDB" id="9768786at2"/>
<dbReference type="Proteomes" id="UP000028091">
    <property type="component" value="Unassembled WGS sequence"/>
</dbReference>
<dbReference type="PANTHER" id="PTHR34983">
    <property type="entry name" value="ARABINOGALACTAN ENDO-BETA-1,4-GALACTANASE A"/>
    <property type="match status" value="1"/>
</dbReference>
<dbReference type="InterPro" id="IPR011683">
    <property type="entry name" value="Glyco_hydro_53"/>
</dbReference>
<dbReference type="GO" id="GO:0045490">
    <property type="term" value="P:pectin catabolic process"/>
    <property type="evidence" value="ECO:0007669"/>
    <property type="project" value="TreeGrafter"/>
</dbReference>
<dbReference type="GO" id="GO:0031218">
    <property type="term" value="F:arabinogalactan endo-1,4-beta-galactosidase activity"/>
    <property type="evidence" value="ECO:0007669"/>
    <property type="project" value="UniProtKB-EC"/>
</dbReference>
<accession>A0A081L8V7</accession>
<reference evidence="5 6" key="1">
    <citation type="submission" date="2012-09" db="EMBL/GenBank/DDBJ databases">
        <title>Genome Sequence of Bacillus sp. DW5-4.</title>
        <authorList>
            <person name="Lai Q."/>
            <person name="Liu Y."/>
            <person name="Shao Z."/>
        </authorList>
    </citation>
    <scope>NUCLEOTIDE SEQUENCE [LARGE SCALE GENOMIC DNA]</scope>
    <source>
        <strain evidence="5 6">DW5-4</strain>
    </source>
</reference>
<evidence type="ECO:0000256" key="3">
    <source>
        <dbReference type="ARBA" id="ARBA00023295"/>
    </source>
</evidence>
<sequence>MKKWMLVTVVVFFLMGLGILPEAKADTISVKPINGLQGDFIKGADISMLAEVERSGGRYYDQNGQQVDPLKLLKDKGVNYVRIRLWNHPYDNQGRAYNGGTNDLNTAIALSKRAKAQNMKVLLDFHYSDFWTDPGKQFKPKAWASLSQSDLEKAVGTYTSDVLKTMRAQNALPNMVQVGNELNSGMLWPNGKSWGEGGGEFDRLAALLKAGTNAVRSVDSNMKVMLHLAHGGDNGASRWWFDEITKRGVSFDTIGLSYYPYWDGGFSGLTNNMNDISARYNKDVIVVETAYGFTTANGDNLENSFNQDSVKTAGYPASPQGQASFIRDVSEKISQVKNNRGKGFFYWEPLWIPAKGAPWSSQYGLAYIQTTGTVGNAWENQAMFDFNGKALPSLDVFKQMTP</sequence>
<evidence type="ECO:0000256" key="4">
    <source>
        <dbReference type="RuleBase" id="RU361192"/>
    </source>
</evidence>
<keyword evidence="2 4" id="KW-0378">Hydrolase</keyword>
<evidence type="ECO:0000313" key="5">
    <source>
        <dbReference type="EMBL" id="KEP25683.1"/>
    </source>
</evidence>
<dbReference type="eggNOG" id="COG3867">
    <property type="taxonomic scope" value="Bacteria"/>
</dbReference>
<organism evidence="5 6">
    <name type="scientific">Bacillus zhangzhouensis</name>
    <dbReference type="NCBI Taxonomy" id="1178540"/>
    <lineage>
        <taxon>Bacteria</taxon>
        <taxon>Bacillati</taxon>
        <taxon>Bacillota</taxon>
        <taxon>Bacilli</taxon>
        <taxon>Bacillales</taxon>
        <taxon>Bacillaceae</taxon>
        <taxon>Bacillus</taxon>
    </lineage>
</organism>
<dbReference type="SUPFAM" id="SSF51445">
    <property type="entry name" value="(Trans)glycosidases"/>
    <property type="match status" value="1"/>
</dbReference>
<protein>
    <recommendedName>
        <fullName evidence="4">Arabinogalactan endo-beta-1,4-galactanase</fullName>
        <ecNumber evidence="4">3.2.1.89</ecNumber>
    </recommendedName>
</protein>
<evidence type="ECO:0000256" key="1">
    <source>
        <dbReference type="ARBA" id="ARBA00010687"/>
    </source>
</evidence>
<evidence type="ECO:0000256" key="2">
    <source>
        <dbReference type="ARBA" id="ARBA00022801"/>
    </source>
</evidence>
<comment type="caution">
    <text evidence="5">The sequence shown here is derived from an EMBL/GenBank/DDBJ whole genome shotgun (WGS) entry which is preliminary data.</text>
</comment>
<evidence type="ECO:0000313" key="6">
    <source>
        <dbReference type="Proteomes" id="UP000028091"/>
    </source>
</evidence>
<dbReference type="AlphaFoldDB" id="A0A081L8V7"/>
<gene>
    <name evidence="5" type="ORF">BA70_06265</name>
</gene>
<keyword evidence="3 4" id="KW-0326">Glycosidase</keyword>
<dbReference type="GO" id="GO:0015926">
    <property type="term" value="F:glucosidase activity"/>
    <property type="evidence" value="ECO:0007669"/>
    <property type="project" value="InterPro"/>
</dbReference>
<dbReference type="Gene3D" id="3.20.20.80">
    <property type="entry name" value="Glycosidases"/>
    <property type="match status" value="1"/>
</dbReference>
<comment type="catalytic activity">
    <reaction evidence="4">
        <text>The enzyme specifically hydrolyzes (1-&gt;4)-beta-D-galactosidic linkages in type I arabinogalactans.</text>
        <dbReference type="EC" id="3.2.1.89"/>
    </reaction>
</comment>
<dbReference type="PANTHER" id="PTHR34983:SF2">
    <property type="entry name" value="ENDO-BETA-1,4-GALACTANASE"/>
    <property type="match status" value="1"/>
</dbReference>
<dbReference type="EMBL" id="JOTP01000018">
    <property type="protein sequence ID" value="KEP25683.1"/>
    <property type="molecule type" value="Genomic_DNA"/>
</dbReference>
<dbReference type="Pfam" id="PF07745">
    <property type="entry name" value="Glyco_hydro_53"/>
    <property type="match status" value="1"/>
</dbReference>
<proteinExistence type="inferred from homology"/>
<keyword evidence="6" id="KW-1185">Reference proteome</keyword>
<dbReference type="InterPro" id="IPR017853">
    <property type="entry name" value="GH"/>
</dbReference>
<comment type="similarity">
    <text evidence="1 4">Belongs to the glycosyl hydrolase 53 family.</text>
</comment>
<name>A0A081L8V7_9BACI</name>
<dbReference type="RefSeq" id="WP_034323377.1">
    <property type="nucleotide sequence ID" value="NZ_JBCMYH010000027.1"/>
</dbReference>